<dbReference type="SUPFAM" id="SSF54160">
    <property type="entry name" value="Chromo domain-like"/>
    <property type="match status" value="1"/>
</dbReference>
<dbReference type="EMBL" id="KL660638">
    <property type="protein sequence ID" value="KFA64949.1"/>
    <property type="molecule type" value="Genomic_DNA"/>
</dbReference>
<dbReference type="InterPro" id="IPR016197">
    <property type="entry name" value="Chromo-like_dom_sf"/>
</dbReference>
<dbReference type="Pfam" id="PF00271">
    <property type="entry name" value="Helicase_C"/>
    <property type="match status" value="1"/>
</dbReference>
<dbReference type="OMA" id="YECTHEP"/>
<dbReference type="InterPro" id="IPR001965">
    <property type="entry name" value="Znf_PHD"/>
</dbReference>
<dbReference type="InterPro" id="IPR027417">
    <property type="entry name" value="P-loop_NTPase"/>
</dbReference>
<dbReference type="PROSITE" id="PS51194">
    <property type="entry name" value="HELICASE_CTER"/>
    <property type="match status" value="1"/>
</dbReference>
<comment type="subunit">
    <text evidence="2">Component of the NuA4 histone acetyltransferase complex.</text>
</comment>
<evidence type="ECO:0000259" key="12">
    <source>
        <dbReference type="PROSITE" id="PS51192"/>
    </source>
</evidence>
<dbReference type="SUPFAM" id="SSF57903">
    <property type="entry name" value="FYVE/PHD zinc finger"/>
    <property type="match status" value="1"/>
</dbReference>
<dbReference type="SMART" id="SM00490">
    <property type="entry name" value="HELICc"/>
    <property type="match status" value="1"/>
</dbReference>
<evidence type="ECO:0000256" key="1">
    <source>
        <dbReference type="ARBA" id="ARBA00004123"/>
    </source>
</evidence>
<dbReference type="CDD" id="cd17919">
    <property type="entry name" value="DEXHc_Snf"/>
    <property type="match status" value="1"/>
</dbReference>
<dbReference type="InterPro" id="IPR001650">
    <property type="entry name" value="Helicase_C-like"/>
</dbReference>
<dbReference type="STRING" id="1283841.A0A084QLW4"/>
<dbReference type="InParanoid" id="A0A084QLW4"/>
<dbReference type="Pfam" id="PF23615">
    <property type="entry name" value="Chromo_MIT1"/>
    <property type="match status" value="1"/>
</dbReference>
<evidence type="ECO:0000256" key="3">
    <source>
        <dbReference type="ARBA" id="ARBA00022723"/>
    </source>
</evidence>
<feature type="region of interest" description="Disordered" evidence="11">
    <location>
        <begin position="1387"/>
        <end position="1502"/>
    </location>
</feature>
<proteinExistence type="predicted"/>
<feature type="region of interest" description="Disordered" evidence="11">
    <location>
        <begin position="500"/>
        <end position="524"/>
    </location>
</feature>
<evidence type="ECO:0000256" key="9">
    <source>
        <dbReference type="ARBA" id="ARBA00022840"/>
    </source>
</evidence>
<dbReference type="GO" id="GO:0003682">
    <property type="term" value="F:chromatin binding"/>
    <property type="evidence" value="ECO:0007669"/>
    <property type="project" value="TreeGrafter"/>
</dbReference>
<keyword evidence="7" id="KW-0378">Hydrolase</keyword>
<protein>
    <recommendedName>
        <fullName evidence="16">PHD-type domain-containing protein</fullName>
    </recommendedName>
</protein>
<dbReference type="GO" id="GO:0000785">
    <property type="term" value="C:chromatin"/>
    <property type="evidence" value="ECO:0007669"/>
    <property type="project" value="TreeGrafter"/>
</dbReference>
<sequence>MDTPSHMEVEDELPDLPREARETMEDIVIPDHLAGLRPESSFAVPDAVMQPADVDAGQVVEADISLDQHGLESSLFVKEETPLPRIEVAIPEMPPSRRAQYLEVYSEVIELIRNKVELPEMDVLYHVDFTDGRNDLQRPRGTITYSKLLKSEGGESALSRFVNGDSLELPGMAGQTRKRKSLAEDDWNSEPSSSESDVMELDDEGDDDEIGPPARRSMSSTRTRSIRTRQTSTRTMSRLQSLDVNEGDNDELIELESMPVPGRRILRRRPAHQTNISYSMDDQDDDELQQGGRQSANGLASFVISDLSPKSGRPNRRSIGRQRSRRLQNQRLQRKRPALTVSRQRSPDSDIEFEAPRRSVRSTRNMNSMTDDAFMDDDSFYVVDDKGRSLPKVVSVRETFQPLPADSSFASHHMPICHTCGGSSKKGQIVYCQGCSLSFHRACLGVRSAREHLATKIGDENFVLQCKFCIGTYRKKDAHAPNHAKCQGCQKRGQSCAPFSERKTARQEEKLREQNGGSDPITRVSPTLINNTDTVLLRCVTCHRGWHQEHLRPTNAGAVVETDLKGEALKDFAIDWQCDDCGSVKHKIHRLVAWRPSRSSPQAIAKPGFQDLDDDGKEYLLKWESQSYFHCTWMPGSWVFSVAATAMRSAFGKRAMMEDLLKRTTEEAIPDEFLMADVILKVKMHHSASRISTKQDALDNIDNISKVLVKYQGLGYDDVVWDSVPSKDLSEPYQAFVEAYHDYVEGKHFQSEPYHKIRDRIRAFRRADFVEVNAQPEGLKRGKLMGYQIEGLNWLLGNYHDGRSVVLADEMGLGKTVQVVSLVTSLIQDKPKCWPFLIVVPNSTCPNWRREFKQWAPDLRVVTYHGGKEPQELAYKYELFPDDSPHMKAHAVIMSYDSAQDPRTKALFSNVHWTGLIVDEGQRLKNDQNLLYVALKAMKIPFRLLLTGTPLQNNKRELFNLLQFIDETQDAAKLDEEYAVLDKNNLPKLHERIRPYFLRRTKAGVLKFLPPMAQIILPVTMTVIQEKLSKSIMAKNPQLIKAVFANSKMNRTERGSLNNILTQLRKCLCHPFMYSEAIEERNHDQAVLHRNLVEASAKLLLLEIMLPKLKERGHRVLIFSQFLMQLDIIEDFLTGLGYDFRRLDGQISSLEKQRRIDAFNAPDSPIFAFLLSTRAGGVGINLATADTVIIMDPDFNPHQDIQALSRAHRIGQKQKVLCFQLVTKDSVEEKIMQVGRKKMALDHALIESMDDNELAGDDLESILKHGAQALFDDDYQKHAIRYDSASVDKLLDRSQIEQTKQDDEGSAETHFSYARVWANDKAGFEEGLDVREEDAPEPIGSSVWDKILAQREQEARREEEMNREVLGRGNRRRTAINYKTSAIDNNNLFEGVEPDSSDSSDDFAAANSADDSDEDAETLTKGKRSRPPARLTPTPPKKIAKTSSVDSSRKQTPKFKTNSQPRLGSSNKGPMAAVKLPKSPPPPTAPDPPSSRQSPHKGTRESPTVFTAALVGTTCTDKPGINNKQHSLPSTECPSNEFQALSSASSWPSSRPSGVGSAATSRVGHAAAFYDDGSFQRPAAVSLARAATGVEASRKREIATVAVVFHCAHHLPPRGFHVAQHHREPPPTSSPGLPPGALGNFTMDKLVHVLRSFPPNALETLSPEQYDRAIKSHIGDVQKAVNAERSLVVAKPAEVLQNLDPAVHSVAFLTVIDAFLHDTDSSDASKRGAVADDIVNFVAKFDPVQMRFLGRTFRKLIESIGNDKLYSPLIAVELIATAILRIDPTGSVFTSTHLFLLKLATDTGSTQPAFQVIDKDIIFYPHTQKDSQKETRPIGDKDLEPSAFISLGTGLTGPLKPSHVSEYNYLCAAVYTSVKDWTKARAALERVLGYPTRDKGATPVMIDCYKKWILVGLLSSGQTPTLPSYVATSTKTALNAQSAPYAHVASLFNTVNATELKAEIETNQQAFQDDGNTVLVNEMIEAYQKWQIMNLRRVYLQIPISEIRTTTLSARTARNLQNNTEVLDLIRGMIDSKMLQGQLEVGQDGETYLRFLDDQELITEDVFAREIAEKHAIVAQLSKQYWSTNELLSGHKEYVKSVIRDQRRGEKERTEPSGGFDLFEDEDLMTGVVNHSQ</sequence>
<dbReference type="CDD" id="cd18793">
    <property type="entry name" value="SF2_C_SNF"/>
    <property type="match status" value="1"/>
</dbReference>
<dbReference type="Gene3D" id="3.40.50.300">
    <property type="entry name" value="P-loop containing nucleotide triphosphate hydrolases"/>
    <property type="match status" value="1"/>
</dbReference>
<dbReference type="InterPro" id="IPR000953">
    <property type="entry name" value="Chromo/chromo_shadow_dom"/>
</dbReference>
<accession>A0A084QLW4</accession>
<dbReference type="GO" id="GO:0042393">
    <property type="term" value="F:histone binding"/>
    <property type="evidence" value="ECO:0007669"/>
    <property type="project" value="TreeGrafter"/>
</dbReference>
<dbReference type="Pfam" id="PF00176">
    <property type="entry name" value="SNF2-rel_dom"/>
    <property type="match status" value="1"/>
</dbReference>
<evidence type="ECO:0000256" key="7">
    <source>
        <dbReference type="ARBA" id="ARBA00022801"/>
    </source>
</evidence>
<dbReference type="PROSITE" id="PS51192">
    <property type="entry name" value="HELICASE_ATP_BIND_1"/>
    <property type="match status" value="1"/>
</dbReference>
<dbReference type="SUPFAM" id="SSF52540">
    <property type="entry name" value="P-loop containing nucleoside triphosphate hydrolases"/>
    <property type="match status" value="2"/>
</dbReference>
<reference evidence="14 15" key="1">
    <citation type="journal article" date="2014" name="BMC Genomics">
        <title>Comparative genome sequencing reveals chemotype-specific gene clusters in the toxigenic black mold Stachybotrys.</title>
        <authorList>
            <person name="Semeiks J."/>
            <person name="Borek D."/>
            <person name="Otwinowski Z."/>
            <person name="Grishin N.V."/>
        </authorList>
    </citation>
    <scope>NUCLEOTIDE SEQUENCE [LARGE SCALE GENOMIC DNA]</scope>
    <source>
        <strain evidence="14 15">IBT 40285</strain>
    </source>
</reference>
<name>A0A084QLW4_STAC4</name>
<evidence type="ECO:0000256" key="10">
    <source>
        <dbReference type="ARBA" id="ARBA00023242"/>
    </source>
</evidence>
<feature type="domain" description="Helicase ATP-binding" evidence="12">
    <location>
        <begin position="796"/>
        <end position="968"/>
    </location>
</feature>
<feature type="compositionally biased region" description="Polar residues" evidence="11">
    <location>
        <begin position="1454"/>
        <end position="1468"/>
    </location>
</feature>
<dbReference type="GO" id="GO:0008270">
    <property type="term" value="F:zinc ion binding"/>
    <property type="evidence" value="ECO:0007669"/>
    <property type="project" value="UniProtKB-KW"/>
</dbReference>
<evidence type="ECO:0000256" key="5">
    <source>
        <dbReference type="ARBA" id="ARBA00022741"/>
    </source>
</evidence>
<dbReference type="InterPro" id="IPR011011">
    <property type="entry name" value="Znf_FYVE_PHD"/>
</dbReference>
<keyword evidence="10" id="KW-0539">Nucleus</keyword>
<dbReference type="GO" id="GO:0003677">
    <property type="term" value="F:DNA binding"/>
    <property type="evidence" value="ECO:0007669"/>
    <property type="project" value="TreeGrafter"/>
</dbReference>
<dbReference type="InterPro" id="IPR055089">
    <property type="entry name" value="COP9_N"/>
</dbReference>
<dbReference type="PANTHER" id="PTHR45623">
    <property type="entry name" value="CHROMODOMAIN-HELICASE-DNA-BINDING PROTEIN 3-RELATED-RELATED"/>
    <property type="match status" value="1"/>
</dbReference>
<feature type="compositionally biased region" description="Acidic residues" evidence="11">
    <location>
        <begin position="1392"/>
        <end position="1401"/>
    </location>
</feature>
<keyword evidence="8" id="KW-0862">Zinc</keyword>
<evidence type="ECO:0000256" key="8">
    <source>
        <dbReference type="ARBA" id="ARBA00022833"/>
    </source>
</evidence>
<dbReference type="SMART" id="SM00298">
    <property type="entry name" value="CHROMO"/>
    <property type="match status" value="2"/>
</dbReference>
<evidence type="ECO:0000259" key="13">
    <source>
        <dbReference type="PROSITE" id="PS51194"/>
    </source>
</evidence>
<feature type="compositionally biased region" description="Acidic residues" evidence="11">
    <location>
        <begin position="197"/>
        <end position="210"/>
    </location>
</feature>
<dbReference type="InterPro" id="IPR000330">
    <property type="entry name" value="SNF2_N"/>
</dbReference>
<dbReference type="OrthoDB" id="5857104at2759"/>
<dbReference type="Proteomes" id="UP000028524">
    <property type="component" value="Unassembled WGS sequence"/>
</dbReference>
<evidence type="ECO:0000256" key="4">
    <source>
        <dbReference type="ARBA" id="ARBA00022737"/>
    </source>
</evidence>
<dbReference type="InterPro" id="IPR049730">
    <property type="entry name" value="SNF2/RAD54-like_C"/>
</dbReference>
<feature type="region of interest" description="Disordered" evidence="11">
    <location>
        <begin position="302"/>
        <end position="363"/>
    </location>
</feature>
<dbReference type="InterPro" id="IPR056616">
    <property type="entry name" value="Chromo_MIT1"/>
</dbReference>
<dbReference type="Pfam" id="PF15446">
    <property type="entry name" value="zf-PHD-like"/>
    <property type="match status" value="1"/>
</dbReference>
<feature type="compositionally biased region" description="Low complexity" evidence="11">
    <location>
        <begin position="215"/>
        <end position="238"/>
    </location>
</feature>
<organism evidence="14 15">
    <name type="scientific">Stachybotrys chlorohalonatus (strain IBT 40285)</name>
    <dbReference type="NCBI Taxonomy" id="1283841"/>
    <lineage>
        <taxon>Eukaryota</taxon>
        <taxon>Fungi</taxon>
        <taxon>Dikarya</taxon>
        <taxon>Ascomycota</taxon>
        <taxon>Pezizomycotina</taxon>
        <taxon>Sordariomycetes</taxon>
        <taxon>Hypocreomycetidae</taxon>
        <taxon>Hypocreales</taxon>
        <taxon>Stachybotryaceae</taxon>
        <taxon>Stachybotrys</taxon>
    </lineage>
</organism>
<feature type="compositionally biased region" description="Basic residues" evidence="11">
    <location>
        <begin position="313"/>
        <end position="337"/>
    </location>
</feature>
<dbReference type="Gene3D" id="3.40.50.10810">
    <property type="entry name" value="Tandem AAA-ATPase domain"/>
    <property type="match status" value="1"/>
</dbReference>
<feature type="compositionally biased region" description="Pro residues" evidence="11">
    <location>
        <begin position="1478"/>
        <end position="1489"/>
    </location>
</feature>
<evidence type="ECO:0000256" key="6">
    <source>
        <dbReference type="ARBA" id="ARBA00022771"/>
    </source>
</evidence>
<keyword evidence="6" id="KW-0863">Zinc-finger</keyword>
<dbReference type="InterPro" id="IPR041684">
    <property type="entry name" value="Znf-PHD-like"/>
</dbReference>
<evidence type="ECO:0000256" key="2">
    <source>
        <dbReference type="ARBA" id="ARBA00011353"/>
    </source>
</evidence>
<dbReference type="CDD" id="cd15489">
    <property type="entry name" value="PHD_SF"/>
    <property type="match status" value="1"/>
</dbReference>
<dbReference type="InterPro" id="IPR013083">
    <property type="entry name" value="Znf_RING/FYVE/PHD"/>
</dbReference>
<gene>
    <name evidence="14" type="ORF">S40285_03882</name>
</gene>
<feature type="compositionally biased region" description="Basic and acidic residues" evidence="11">
    <location>
        <begin position="500"/>
        <end position="513"/>
    </location>
</feature>
<feature type="region of interest" description="Disordered" evidence="11">
    <location>
        <begin position="165"/>
        <end position="245"/>
    </location>
</feature>
<keyword evidence="9" id="KW-0067">ATP-binding</keyword>
<dbReference type="HOGENOM" id="CLU_001311_0_0_1"/>
<keyword evidence="4" id="KW-0677">Repeat</keyword>
<evidence type="ECO:0000313" key="15">
    <source>
        <dbReference type="Proteomes" id="UP000028524"/>
    </source>
</evidence>
<keyword evidence="5" id="KW-0547">Nucleotide-binding</keyword>
<dbReference type="Pfam" id="PF22788">
    <property type="entry name" value="COP9_hel_rpt"/>
    <property type="match status" value="1"/>
</dbReference>
<comment type="subcellular location">
    <subcellularLocation>
        <location evidence="1">Nucleus</location>
    </subcellularLocation>
</comment>
<dbReference type="GO" id="GO:0016887">
    <property type="term" value="F:ATP hydrolysis activity"/>
    <property type="evidence" value="ECO:0007669"/>
    <property type="project" value="TreeGrafter"/>
</dbReference>
<dbReference type="InterPro" id="IPR014001">
    <property type="entry name" value="Helicase_ATP-bd"/>
</dbReference>
<dbReference type="CDD" id="cd18660">
    <property type="entry name" value="CD1_tandem"/>
    <property type="match status" value="1"/>
</dbReference>
<feature type="domain" description="Helicase C-terminal" evidence="13">
    <location>
        <begin position="1101"/>
        <end position="1253"/>
    </location>
</feature>
<keyword evidence="15" id="KW-1185">Reference proteome</keyword>
<dbReference type="InterPro" id="IPR038718">
    <property type="entry name" value="SNF2-like_sf"/>
</dbReference>
<dbReference type="SMART" id="SM00487">
    <property type="entry name" value="DEXDc"/>
    <property type="match status" value="1"/>
</dbReference>
<evidence type="ECO:0000313" key="14">
    <source>
        <dbReference type="EMBL" id="KFA64949.1"/>
    </source>
</evidence>
<evidence type="ECO:0000256" key="11">
    <source>
        <dbReference type="SAM" id="MobiDB-lite"/>
    </source>
</evidence>
<dbReference type="GO" id="GO:0005634">
    <property type="term" value="C:nucleus"/>
    <property type="evidence" value="ECO:0007669"/>
    <property type="project" value="UniProtKB-SubCell"/>
</dbReference>
<dbReference type="Gene3D" id="3.30.40.10">
    <property type="entry name" value="Zinc/RING finger domain, C3HC4 (zinc finger)"/>
    <property type="match status" value="1"/>
</dbReference>
<dbReference type="PANTHER" id="PTHR45623:SF17">
    <property type="entry name" value="CHROMODOMAIN-HELICASE-DNA-BINDING PROTEIN 3-RELATED"/>
    <property type="match status" value="1"/>
</dbReference>
<evidence type="ECO:0008006" key="16">
    <source>
        <dbReference type="Google" id="ProtNLM"/>
    </source>
</evidence>
<dbReference type="GO" id="GO:0140658">
    <property type="term" value="F:ATP-dependent chromatin remodeler activity"/>
    <property type="evidence" value="ECO:0007669"/>
    <property type="project" value="TreeGrafter"/>
</dbReference>
<keyword evidence="3" id="KW-0479">Metal-binding</keyword>
<dbReference type="GO" id="GO:0005524">
    <property type="term" value="F:ATP binding"/>
    <property type="evidence" value="ECO:0007669"/>
    <property type="project" value="UniProtKB-KW"/>
</dbReference>
<dbReference type="SMART" id="SM00249">
    <property type="entry name" value="PHD"/>
    <property type="match status" value="2"/>
</dbReference>